<protein>
    <submittedName>
        <fullName evidence="1">Uncharacterized protein</fullName>
    </submittedName>
</protein>
<dbReference type="NCBIfam" id="TIGR01615">
    <property type="entry name" value="A_thal_3542"/>
    <property type="match status" value="1"/>
</dbReference>
<organism evidence="1 2">
    <name type="scientific">Cannabis sativa</name>
    <name type="common">Hemp</name>
    <name type="synonym">Marijuana</name>
    <dbReference type="NCBI Taxonomy" id="3483"/>
    <lineage>
        <taxon>Eukaryota</taxon>
        <taxon>Viridiplantae</taxon>
        <taxon>Streptophyta</taxon>
        <taxon>Embryophyta</taxon>
        <taxon>Tracheophyta</taxon>
        <taxon>Spermatophyta</taxon>
        <taxon>Magnoliopsida</taxon>
        <taxon>eudicotyledons</taxon>
        <taxon>Gunneridae</taxon>
        <taxon>Pentapetalae</taxon>
        <taxon>rosids</taxon>
        <taxon>fabids</taxon>
        <taxon>Rosales</taxon>
        <taxon>Cannabaceae</taxon>
        <taxon>Cannabis</taxon>
    </lineage>
</organism>
<comment type="caution">
    <text evidence="1">The sequence shown here is derived from an EMBL/GenBank/DDBJ whole genome shotgun (WGS) entry which is preliminary data.</text>
</comment>
<proteinExistence type="predicted"/>
<dbReference type="PANTHER" id="PTHR31579">
    <property type="entry name" value="OS03G0796600 PROTEIN"/>
    <property type="match status" value="1"/>
</dbReference>
<evidence type="ECO:0000313" key="1">
    <source>
        <dbReference type="EMBL" id="KAF4384214.1"/>
    </source>
</evidence>
<name>A0A7J6GMS7_CANSA</name>
<evidence type="ECO:0000313" key="2">
    <source>
        <dbReference type="Proteomes" id="UP000525078"/>
    </source>
</evidence>
<dbReference type="InterPro" id="IPR006502">
    <property type="entry name" value="PDDEXK-like"/>
</dbReference>
<dbReference type="Pfam" id="PF04720">
    <property type="entry name" value="PDDEXK_6"/>
    <property type="match status" value="1"/>
</dbReference>
<sequence>MESITEEQLIQMVRDFIESESSSAPQISAISSSEPQPSYDDTLEEMIWRETTDIEVEILEKILMYMRNIESLIIEPQNLKKWVVLWLKMDGYEASLCKTTWVFFNGGAKGHYEFLDVITNGTRVIIDLEFRSQFELARPTQRYKKLIEALPSFFIGTEEKLGNVVTLLCSAAKESLKESGLHIPPWRKDTYMHSKWFSENCKKISFSPNTTTTTTTITTME</sequence>
<dbReference type="AlphaFoldDB" id="A0A7J6GMS7"/>
<dbReference type="EMBL" id="JAATIP010000049">
    <property type="protein sequence ID" value="KAF4384214.1"/>
    <property type="molecule type" value="Genomic_DNA"/>
</dbReference>
<dbReference type="Proteomes" id="UP000525078">
    <property type="component" value="Unassembled WGS sequence"/>
</dbReference>
<accession>A0A7J6GMS7</accession>
<dbReference type="PANTHER" id="PTHR31579:SF34">
    <property type="entry name" value="T14N5.3 PROTEIN"/>
    <property type="match status" value="1"/>
</dbReference>
<reference evidence="1 2" key="1">
    <citation type="journal article" date="2020" name="bioRxiv">
        <title>Sequence and annotation of 42 cannabis genomes reveals extensive copy number variation in cannabinoid synthesis and pathogen resistance genes.</title>
        <authorList>
            <person name="Mckernan K.J."/>
            <person name="Helbert Y."/>
            <person name="Kane L.T."/>
            <person name="Ebling H."/>
            <person name="Zhang L."/>
            <person name="Liu B."/>
            <person name="Eaton Z."/>
            <person name="Mclaughlin S."/>
            <person name="Kingan S."/>
            <person name="Baybayan P."/>
            <person name="Concepcion G."/>
            <person name="Jordan M."/>
            <person name="Riva A."/>
            <person name="Barbazuk W."/>
            <person name="Harkins T."/>
        </authorList>
    </citation>
    <scope>NUCLEOTIDE SEQUENCE [LARGE SCALE GENOMIC DNA]</scope>
    <source>
        <strain evidence="2">cv. Jamaican Lion 4</strain>
        <tissue evidence="1">Leaf</tissue>
    </source>
</reference>
<gene>
    <name evidence="1" type="ORF">F8388_001452</name>
</gene>